<keyword evidence="3" id="KW-1185">Reference proteome</keyword>
<gene>
    <name evidence="2" type="ORF">B0H15DRAFT_944138</name>
</gene>
<name>A0AAD6Y0F4_9AGAR</name>
<evidence type="ECO:0000313" key="2">
    <source>
        <dbReference type="EMBL" id="KAJ7100850.1"/>
    </source>
</evidence>
<comment type="caution">
    <text evidence="2">The sequence shown here is derived from an EMBL/GenBank/DDBJ whole genome shotgun (WGS) entry which is preliminary data.</text>
</comment>
<dbReference type="AlphaFoldDB" id="A0AAD6Y0F4"/>
<evidence type="ECO:0000313" key="3">
    <source>
        <dbReference type="Proteomes" id="UP001222325"/>
    </source>
</evidence>
<dbReference type="Proteomes" id="UP001222325">
    <property type="component" value="Unassembled WGS sequence"/>
</dbReference>
<accession>A0AAD6Y0F4</accession>
<reference evidence="2" key="1">
    <citation type="submission" date="2023-03" db="EMBL/GenBank/DDBJ databases">
        <title>Massive genome expansion in bonnet fungi (Mycena s.s.) driven by repeated elements and novel gene families across ecological guilds.</title>
        <authorList>
            <consortium name="Lawrence Berkeley National Laboratory"/>
            <person name="Harder C.B."/>
            <person name="Miyauchi S."/>
            <person name="Viragh M."/>
            <person name="Kuo A."/>
            <person name="Thoen E."/>
            <person name="Andreopoulos B."/>
            <person name="Lu D."/>
            <person name="Skrede I."/>
            <person name="Drula E."/>
            <person name="Henrissat B."/>
            <person name="Morin E."/>
            <person name="Kohler A."/>
            <person name="Barry K."/>
            <person name="LaButti K."/>
            <person name="Morin E."/>
            <person name="Salamov A."/>
            <person name="Lipzen A."/>
            <person name="Mereny Z."/>
            <person name="Hegedus B."/>
            <person name="Baldrian P."/>
            <person name="Stursova M."/>
            <person name="Weitz H."/>
            <person name="Taylor A."/>
            <person name="Grigoriev I.V."/>
            <person name="Nagy L.G."/>
            <person name="Martin F."/>
            <person name="Kauserud H."/>
        </authorList>
    </citation>
    <scope>NUCLEOTIDE SEQUENCE</scope>
    <source>
        <strain evidence="2">CBHHK173m</strain>
    </source>
</reference>
<feature type="region of interest" description="Disordered" evidence="1">
    <location>
        <begin position="156"/>
        <end position="177"/>
    </location>
</feature>
<dbReference type="EMBL" id="JARJCN010000005">
    <property type="protein sequence ID" value="KAJ7100850.1"/>
    <property type="molecule type" value="Genomic_DNA"/>
</dbReference>
<proteinExistence type="predicted"/>
<protein>
    <submittedName>
        <fullName evidence="2">Uncharacterized protein</fullName>
    </submittedName>
</protein>
<feature type="compositionally biased region" description="Basic and acidic residues" evidence="1">
    <location>
        <begin position="9"/>
        <end position="30"/>
    </location>
</feature>
<sequence length="402" mass="44369">MDYDYDDDQDRRESSFDREIEQYQHERDREEDSDPCNKPKSIKTLYTTKGKKRRRNAKAPALSSTAYAHEKVTFAQLLDTAISAIGRDSQTMDFKIVGGRLRTSHFSVIYSIPGRSPLKNMQLTTAAHYKELVDEAETKGKPECKLHITEIERTTAVAAEDEDDREGASKKAKKRSLTADEEAMAETIIQLKAAHQCSDRSCTSRICFVGNSTAEHVPMTPLHLSTWSAAMLAEAPGVDIKTPPGPDKEKMFWPVEGSRKDSDDISLLASCRLSSLNKQPPSSSVSITNDFSGFPALLQPLFAQSASTPLAQVAPAPLTPSHTARTVTPVSPIKPAKMTIHEFCAAFQLNSDIADSLAPIKLAGPHHLAFLENEILDKYLLIGQRVAVRYAEGEWKKGLIGL</sequence>
<organism evidence="2 3">
    <name type="scientific">Mycena belliarum</name>
    <dbReference type="NCBI Taxonomy" id="1033014"/>
    <lineage>
        <taxon>Eukaryota</taxon>
        <taxon>Fungi</taxon>
        <taxon>Dikarya</taxon>
        <taxon>Basidiomycota</taxon>
        <taxon>Agaricomycotina</taxon>
        <taxon>Agaricomycetes</taxon>
        <taxon>Agaricomycetidae</taxon>
        <taxon>Agaricales</taxon>
        <taxon>Marasmiineae</taxon>
        <taxon>Mycenaceae</taxon>
        <taxon>Mycena</taxon>
    </lineage>
</organism>
<feature type="region of interest" description="Disordered" evidence="1">
    <location>
        <begin position="1"/>
        <end position="44"/>
    </location>
</feature>
<evidence type="ECO:0000256" key="1">
    <source>
        <dbReference type="SAM" id="MobiDB-lite"/>
    </source>
</evidence>